<dbReference type="AlphaFoldDB" id="A0A0E9R918"/>
<feature type="region of interest" description="Disordered" evidence="1">
    <location>
        <begin position="1"/>
        <end position="30"/>
    </location>
</feature>
<protein>
    <submittedName>
        <fullName evidence="2">Uncharacterized protein</fullName>
    </submittedName>
</protein>
<reference evidence="2" key="1">
    <citation type="submission" date="2014-11" db="EMBL/GenBank/DDBJ databases">
        <authorList>
            <person name="Amaro Gonzalez C."/>
        </authorList>
    </citation>
    <scope>NUCLEOTIDE SEQUENCE</scope>
</reference>
<dbReference type="EMBL" id="GBXM01083764">
    <property type="protein sequence ID" value="JAH24813.1"/>
    <property type="molecule type" value="Transcribed_RNA"/>
</dbReference>
<reference evidence="2" key="2">
    <citation type="journal article" date="2015" name="Fish Shellfish Immunol.">
        <title>Early steps in the European eel (Anguilla anguilla)-Vibrio vulnificus interaction in the gills: Role of the RtxA13 toxin.</title>
        <authorList>
            <person name="Callol A."/>
            <person name="Pajuelo D."/>
            <person name="Ebbesson L."/>
            <person name="Teles M."/>
            <person name="MacKenzie S."/>
            <person name="Amaro C."/>
        </authorList>
    </citation>
    <scope>NUCLEOTIDE SEQUENCE</scope>
</reference>
<proteinExistence type="predicted"/>
<organism evidence="2">
    <name type="scientific">Anguilla anguilla</name>
    <name type="common">European freshwater eel</name>
    <name type="synonym">Muraena anguilla</name>
    <dbReference type="NCBI Taxonomy" id="7936"/>
    <lineage>
        <taxon>Eukaryota</taxon>
        <taxon>Metazoa</taxon>
        <taxon>Chordata</taxon>
        <taxon>Craniata</taxon>
        <taxon>Vertebrata</taxon>
        <taxon>Euteleostomi</taxon>
        <taxon>Actinopterygii</taxon>
        <taxon>Neopterygii</taxon>
        <taxon>Teleostei</taxon>
        <taxon>Anguilliformes</taxon>
        <taxon>Anguillidae</taxon>
        <taxon>Anguilla</taxon>
    </lineage>
</organism>
<name>A0A0E9R918_ANGAN</name>
<evidence type="ECO:0000313" key="2">
    <source>
        <dbReference type="EMBL" id="JAH24813.1"/>
    </source>
</evidence>
<sequence>MGQSVLRDRRTPSVNLRTPDKSTGAEHSPF</sequence>
<feature type="compositionally biased region" description="Basic and acidic residues" evidence="1">
    <location>
        <begin position="18"/>
        <end position="30"/>
    </location>
</feature>
<feature type="compositionally biased region" description="Basic and acidic residues" evidence="1">
    <location>
        <begin position="1"/>
        <end position="11"/>
    </location>
</feature>
<evidence type="ECO:0000256" key="1">
    <source>
        <dbReference type="SAM" id="MobiDB-lite"/>
    </source>
</evidence>
<accession>A0A0E9R918</accession>